<keyword evidence="2 9" id="KW-0812">Transmembrane</keyword>
<keyword evidence="5" id="KW-0862">Zinc</keyword>
<evidence type="ECO:0000313" key="12">
    <source>
        <dbReference type="Proteomes" id="UP001231189"/>
    </source>
</evidence>
<dbReference type="SMART" id="SM00184">
    <property type="entry name" value="RING"/>
    <property type="match status" value="1"/>
</dbReference>
<evidence type="ECO:0000259" key="10">
    <source>
        <dbReference type="PROSITE" id="PS50089"/>
    </source>
</evidence>
<keyword evidence="3" id="KW-0479">Metal-binding</keyword>
<reference evidence="11" key="1">
    <citation type="submission" date="2023-07" db="EMBL/GenBank/DDBJ databases">
        <title>A chromosome-level genome assembly of Lolium multiflorum.</title>
        <authorList>
            <person name="Chen Y."/>
            <person name="Copetti D."/>
            <person name="Kolliker R."/>
            <person name="Studer B."/>
        </authorList>
    </citation>
    <scope>NUCLEOTIDE SEQUENCE</scope>
    <source>
        <strain evidence="11">02402/16</strain>
        <tissue evidence="11">Leaf</tissue>
    </source>
</reference>
<keyword evidence="7 9" id="KW-0472">Membrane</keyword>
<evidence type="ECO:0000256" key="1">
    <source>
        <dbReference type="ARBA" id="ARBA00004370"/>
    </source>
</evidence>
<evidence type="ECO:0000256" key="7">
    <source>
        <dbReference type="ARBA" id="ARBA00023136"/>
    </source>
</evidence>
<dbReference type="Proteomes" id="UP001231189">
    <property type="component" value="Unassembled WGS sequence"/>
</dbReference>
<dbReference type="Pfam" id="PF13639">
    <property type="entry name" value="zf-RING_2"/>
    <property type="match status" value="1"/>
</dbReference>
<keyword evidence="4 8" id="KW-0863">Zinc-finger</keyword>
<dbReference type="GO" id="GO:0008270">
    <property type="term" value="F:zinc ion binding"/>
    <property type="evidence" value="ECO:0007669"/>
    <property type="project" value="UniProtKB-KW"/>
</dbReference>
<proteinExistence type="predicted"/>
<protein>
    <recommendedName>
        <fullName evidence="10">RING-type domain-containing protein</fullName>
    </recommendedName>
</protein>
<feature type="transmembrane region" description="Helical" evidence="9">
    <location>
        <begin position="23"/>
        <end position="42"/>
    </location>
</feature>
<evidence type="ECO:0000256" key="2">
    <source>
        <dbReference type="ARBA" id="ARBA00022692"/>
    </source>
</evidence>
<accession>A0AAD8R4U8</accession>
<dbReference type="CDD" id="cd16454">
    <property type="entry name" value="RING-H2_PA-TM-RING"/>
    <property type="match status" value="1"/>
</dbReference>
<evidence type="ECO:0000256" key="9">
    <source>
        <dbReference type="SAM" id="Phobius"/>
    </source>
</evidence>
<evidence type="ECO:0000256" key="4">
    <source>
        <dbReference type="ARBA" id="ARBA00022771"/>
    </source>
</evidence>
<evidence type="ECO:0000256" key="3">
    <source>
        <dbReference type="ARBA" id="ARBA00022723"/>
    </source>
</evidence>
<dbReference type="EMBL" id="JAUUTY010000006">
    <property type="protein sequence ID" value="KAK1614362.1"/>
    <property type="molecule type" value="Genomic_DNA"/>
</dbReference>
<dbReference type="PROSITE" id="PS50089">
    <property type="entry name" value="ZF_RING_2"/>
    <property type="match status" value="1"/>
</dbReference>
<feature type="domain" description="RING-type" evidence="10">
    <location>
        <begin position="108"/>
        <end position="150"/>
    </location>
</feature>
<dbReference type="SUPFAM" id="SSF57850">
    <property type="entry name" value="RING/U-box"/>
    <property type="match status" value="1"/>
</dbReference>
<organism evidence="11 12">
    <name type="scientific">Lolium multiflorum</name>
    <name type="common">Italian ryegrass</name>
    <name type="synonym">Lolium perenne subsp. multiflorum</name>
    <dbReference type="NCBI Taxonomy" id="4521"/>
    <lineage>
        <taxon>Eukaryota</taxon>
        <taxon>Viridiplantae</taxon>
        <taxon>Streptophyta</taxon>
        <taxon>Embryophyta</taxon>
        <taxon>Tracheophyta</taxon>
        <taxon>Spermatophyta</taxon>
        <taxon>Magnoliopsida</taxon>
        <taxon>Liliopsida</taxon>
        <taxon>Poales</taxon>
        <taxon>Poaceae</taxon>
        <taxon>BOP clade</taxon>
        <taxon>Pooideae</taxon>
        <taxon>Poodae</taxon>
        <taxon>Poeae</taxon>
        <taxon>Poeae Chloroplast Group 2 (Poeae type)</taxon>
        <taxon>Loliodinae</taxon>
        <taxon>Loliinae</taxon>
        <taxon>Lolium</taxon>
    </lineage>
</organism>
<gene>
    <name evidence="11" type="ORF">QYE76_019879</name>
</gene>
<evidence type="ECO:0000256" key="6">
    <source>
        <dbReference type="ARBA" id="ARBA00022989"/>
    </source>
</evidence>
<sequence length="257" mass="27733">MSSPAYAAQAPPRHRLSRRSCNLVLLGISITFLAILLLYLLYRRCRSRRSERRARHHDEPLPTPHLGLSMHHIAALPAFTYGAGAATPSPQRSKRRSDSKGRAAAAQCAVCLQELEHGDVVRVLPACTHLFHSSCVDPWLRANASCPVCRAHPEPERVRPGEAALPAPMQQLRPCELSPERPTSTTIFADILLRNGGSTSGSNDKVMSSSPSQAPMVGGCVMSRSPSQMPLTHVLVDEACSLERIDGSGIAIPAGDV</sequence>
<dbReference type="InterPro" id="IPR013083">
    <property type="entry name" value="Znf_RING/FYVE/PHD"/>
</dbReference>
<evidence type="ECO:0000256" key="8">
    <source>
        <dbReference type="PROSITE-ProRule" id="PRU00175"/>
    </source>
</evidence>
<keyword evidence="12" id="KW-1185">Reference proteome</keyword>
<evidence type="ECO:0000313" key="11">
    <source>
        <dbReference type="EMBL" id="KAK1614362.1"/>
    </source>
</evidence>
<dbReference type="Gene3D" id="3.30.40.10">
    <property type="entry name" value="Zinc/RING finger domain, C3HC4 (zinc finger)"/>
    <property type="match status" value="1"/>
</dbReference>
<comment type="subcellular location">
    <subcellularLocation>
        <location evidence="1">Membrane</location>
    </subcellularLocation>
</comment>
<dbReference type="PANTHER" id="PTHR46539">
    <property type="entry name" value="E3 UBIQUITIN-PROTEIN LIGASE ATL42"/>
    <property type="match status" value="1"/>
</dbReference>
<evidence type="ECO:0000256" key="5">
    <source>
        <dbReference type="ARBA" id="ARBA00022833"/>
    </source>
</evidence>
<dbReference type="GO" id="GO:0016020">
    <property type="term" value="C:membrane"/>
    <property type="evidence" value="ECO:0007669"/>
    <property type="project" value="UniProtKB-SubCell"/>
</dbReference>
<keyword evidence="6 9" id="KW-1133">Transmembrane helix</keyword>
<name>A0AAD8R4U8_LOLMU</name>
<dbReference type="PANTHER" id="PTHR46539:SF29">
    <property type="entry name" value="(WILD MALAYSIAN BANANA) HYPOTHETICAL PROTEIN"/>
    <property type="match status" value="1"/>
</dbReference>
<dbReference type="InterPro" id="IPR001841">
    <property type="entry name" value="Znf_RING"/>
</dbReference>
<comment type="caution">
    <text evidence="11">The sequence shown here is derived from an EMBL/GenBank/DDBJ whole genome shotgun (WGS) entry which is preliminary data.</text>
</comment>
<dbReference type="AlphaFoldDB" id="A0AAD8R4U8"/>